<dbReference type="Proteomes" id="UP000192353">
    <property type="component" value="Unassembled WGS sequence"/>
</dbReference>
<evidence type="ECO:0000313" key="19">
    <source>
        <dbReference type="EMBL" id="PTR98722.1"/>
    </source>
</evidence>
<dbReference type="GO" id="GO:0006508">
    <property type="term" value="P:proteolysis"/>
    <property type="evidence" value="ECO:0007669"/>
    <property type="project" value="UniProtKB-UniRule"/>
</dbReference>
<evidence type="ECO:0000256" key="3">
    <source>
        <dbReference type="ARBA" id="ARBA00009692"/>
    </source>
</evidence>
<dbReference type="PANTHER" id="PTHR42994">
    <property type="entry name" value="PEPTIDASE T"/>
    <property type="match status" value="1"/>
</dbReference>
<evidence type="ECO:0000313" key="15">
    <source>
        <dbReference type="EMBL" id="AIR10549.1"/>
    </source>
</evidence>
<feature type="binding site" evidence="11 13">
    <location>
        <position position="182"/>
    </location>
    <ligand>
        <name>Zn(2+)</name>
        <dbReference type="ChEBI" id="CHEBI:29105"/>
        <label>2</label>
    </ligand>
</feature>
<evidence type="ECO:0000313" key="16">
    <source>
        <dbReference type="EMBL" id="OQQ90607.1"/>
    </source>
</evidence>
<reference evidence="19 24" key="4">
    <citation type="journal article" date="2018" name="Genome Announc.">
        <title>Fifty-Six Draft Genome Sequences of 10 Lactobacillus Species from 22 Commercial Dietary Supplements.</title>
        <authorList>
            <person name="Gangiredla J."/>
            <person name="Barnaba T.J."/>
            <person name="Mammel M.K."/>
            <person name="Lacher D.W."/>
            <person name="Elkins C.A."/>
            <person name="Lampel K.A."/>
            <person name="Whitehouse C.A."/>
            <person name="Tartera C."/>
        </authorList>
    </citation>
    <scope>NUCLEOTIDE SEQUENCE [LARGE SCALE GENOMIC DNA]</scope>
    <source>
        <strain evidence="19 24">DS11_12</strain>
    </source>
</reference>
<dbReference type="GO" id="GO:0008237">
    <property type="term" value="F:metallopeptidase activity"/>
    <property type="evidence" value="ECO:0007669"/>
    <property type="project" value="UniProtKB-KW"/>
</dbReference>
<evidence type="ECO:0000256" key="1">
    <source>
        <dbReference type="ARBA" id="ARBA00000870"/>
    </source>
</evidence>
<dbReference type="EC" id="3.4.11.4" evidence="11"/>
<keyword evidence="7 11" id="KW-0479">Metal-binding</keyword>
<dbReference type="RefSeq" id="WP_003700187.1">
    <property type="nucleotide sequence ID" value="NZ_CBCRTQ010000008.1"/>
</dbReference>
<evidence type="ECO:0000256" key="9">
    <source>
        <dbReference type="ARBA" id="ARBA00022833"/>
    </source>
</evidence>
<evidence type="ECO:0000256" key="2">
    <source>
        <dbReference type="ARBA" id="ARBA00004496"/>
    </source>
</evidence>
<reference evidence="18 23" key="2">
    <citation type="submission" date="2016-05" db="EMBL/GenBank/DDBJ databases">
        <authorList>
            <person name="Lee J.-Y."/>
            <person name="Kim E.B."/>
            <person name="Choi Y.-J."/>
        </authorList>
    </citation>
    <scope>NUCLEOTIDE SEQUENCE [LARGE SCALE GENOMIC DNA]</scope>
    <source>
        <strain evidence="18 23">KLA006</strain>
    </source>
</reference>
<dbReference type="GO" id="GO:0045148">
    <property type="term" value="F:tripeptide aminopeptidase activity"/>
    <property type="evidence" value="ECO:0007669"/>
    <property type="project" value="UniProtKB-UniRule"/>
</dbReference>
<protein>
    <recommendedName>
        <fullName evidence="11">Peptidase T</fullName>
        <ecNumber evidence="11">3.4.11.4</ecNumber>
    </recommendedName>
    <alternativeName>
        <fullName evidence="11">Aminotripeptidase</fullName>
        <shortName evidence="11">Tripeptidase</shortName>
    </alternativeName>
    <alternativeName>
        <fullName evidence="11">Tripeptide aminopeptidase</fullName>
    </alternativeName>
</protein>
<dbReference type="GO" id="GO:0005829">
    <property type="term" value="C:cytosol"/>
    <property type="evidence" value="ECO:0007669"/>
    <property type="project" value="TreeGrafter"/>
</dbReference>
<dbReference type="GO" id="GO:0043171">
    <property type="term" value="P:peptide catabolic process"/>
    <property type="evidence" value="ECO:0007669"/>
    <property type="project" value="UniProtKB-UniRule"/>
</dbReference>
<evidence type="ECO:0000313" key="23">
    <source>
        <dbReference type="Proteomes" id="UP000218139"/>
    </source>
</evidence>
<evidence type="ECO:0000313" key="20">
    <source>
        <dbReference type="Proteomes" id="UP000029488"/>
    </source>
</evidence>
<dbReference type="MEROPS" id="M20.003"/>
<evidence type="ECO:0000313" key="24">
    <source>
        <dbReference type="Proteomes" id="UP000244552"/>
    </source>
</evidence>
<dbReference type="Gene3D" id="3.30.70.360">
    <property type="match status" value="1"/>
</dbReference>
<dbReference type="SUPFAM" id="SSF55031">
    <property type="entry name" value="Bacterial exopeptidase dimerisation domain"/>
    <property type="match status" value="1"/>
</dbReference>
<evidence type="ECO:0000259" key="14">
    <source>
        <dbReference type="Pfam" id="PF07687"/>
    </source>
</evidence>
<dbReference type="HAMAP" id="MF_00550">
    <property type="entry name" value="Aminopeptidase_M20"/>
    <property type="match status" value="1"/>
</dbReference>
<evidence type="ECO:0000313" key="22">
    <source>
        <dbReference type="Proteomes" id="UP000192575"/>
    </source>
</evidence>
<dbReference type="NCBIfam" id="NF003976">
    <property type="entry name" value="PRK05469.1"/>
    <property type="match status" value="1"/>
</dbReference>
<feature type="binding site" evidence="11 13">
    <location>
        <position position="147"/>
    </location>
    <ligand>
        <name>Zn(2+)</name>
        <dbReference type="ChEBI" id="CHEBI:29105"/>
        <label>1</label>
    </ligand>
</feature>
<name>A0A089QBT1_9LACO</name>
<evidence type="ECO:0000256" key="10">
    <source>
        <dbReference type="ARBA" id="ARBA00023049"/>
    </source>
</evidence>
<feature type="active site" evidence="11 12">
    <location>
        <position position="86"/>
    </location>
</feature>
<dbReference type="Proteomes" id="UP000218139">
    <property type="component" value="Unassembled WGS sequence"/>
</dbReference>
<dbReference type="PANTHER" id="PTHR42994:SF1">
    <property type="entry name" value="PEPTIDASE T"/>
    <property type="match status" value="1"/>
</dbReference>
<evidence type="ECO:0000313" key="17">
    <source>
        <dbReference type="EMBL" id="OQR25469.1"/>
    </source>
</evidence>
<dbReference type="InterPro" id="IPR036264">
    <property type="entry name" value="Bact_exopeptidase_dim_dom"/>
</dbReference>
<comment type="function">
    <text evidence="11">Cleaves the N-terminal amino acid of tripeptides.</text>
</comment>
<sequence>MAKYENLVTRFLKYVKTETRSNEDSTTIPSTQTQVEFIKELANELKGLGLQNVHISDESGYVFATLPSNLEDDANTKVVGFISHVDTADFNAHNVQPQIVENYDGESDIKLDEAGNFVLTTAEFPNLKNYKGHDLITTDGSTLLGADDKSGVAEIMSAMEYLQAHPEIKHGEIKVGFGPDEEIGTGADNFNVEDFGADIAYTVDGGPLGELEYETFNAAQAKLTFKGKDVHTGTAKNVMVNAIQLAINYQNSLPADEVPEKTEGREGFFHLFKFDGSVEEAHTTYIIRDHDRKHFEERKQLMLDIAERMNTELGEERVVIDLQDQYYNMREVLEKDMTAVDIAKEAMEDLGITPEIYPVRGGTDGSKISFMGLPTPNLFAGGENMHGRYEYVSTQVMEKATDVILEIVKLLAK</sequence>
<dbReference type="GO" id="GO:0008270">
    <property type="term" value="F:zinc ion binding"/>
    <property type="evidence" value="ECO:0007669"/>
    <property type="project" value="UniProtKB-UniRule"/>
</dbReference>
<evidence type="ECO:0000313" key="21">
    <source>
        <dbReference type="Proteomes" id="UP000192353"/>
    </source>
</evidence>
<dbReference type="Gene3D" id="3.40.630.10">
    <property type="entry name" value="Zn peptidases"/>
    <property type="match status" value="1"/>
</dbReference>
<reference evidence="21 22" key="3">
    <citation type="submission" date="2017-03" db="EMBL/GenBank/DDBJ databases">
        <title>Phylogenomics and comparative genomics of Lactobacillus salivarius, a mammalian gut commensal.</title>
        <authorList>
            <person name="Harris H.M."/>
        </authorList>
    </citation>
    <scope>NUCLEOTIDE SEQUENCE [LARGE SCALE GENOMIC DNA]</scope>
    <source>
        <strain evidence="17 21">AH4231</strain>
        <strain evidence="16 22">JCM 1047</strain>
    </source>
</reference>
<feature type="active site" description="Proton acceptor" evidence="11 12">
    <location>
        <position position="181"/>
    </location>
</feature>
<feature type="binding site" evidence="11 13">
    <location>
        <position position="386"/>
    </location>
    <ligand>
        <name>Zn(2+)</name>
        <dbReference type="ChEBI" id="CHEBI:29105"/>
        <label>2</label>
    </ligand>
</feature>
<evidence type="ECO:0000256" key="6">
    <source>
        <dbReference type="ARBA" id="ARBA00022670"/>
    </source>
</evidence>
<dbReference type="AlphaFoldDB" id="A0A089QBT1"/>
<evidence type="ECO:0000256" key="13">
    <source>
        <dbReference type="PIRSR" id="PIRSR037215-2"/>
    </source>
</evidence>
<dbReference type="SUPFAM" id="SSF53187">
    <property type="entry name" value="Zn-dependent exopeptidases"/>
    <property type="match status" value="1"/>
</dbReference>
<feature type="binding site" evidence="11 13">
    <location>
        <position position="84"/>
    </location>
    <ligand>
        <name>Zn(2+)</name>
        <dbReference type="ChEBI" id="CHEBI:29105"/>
        <label>1</label>
    </ligand>
</feature>
<dbReference type="PROSITE" id="PS00759">
    <property type="entry name" value="ARGE_DAPE_CPG2_2"/>
    <property type="match status" value="1"/>
</dbReference>
<reference evidence="15 20" key="1">
    <citation type="journal article" date="2014" name="BMC Genomics">
        <title>Unusual genome complexity in Lactobacillus salivarius JCM1046.</title>
        <authorList>
            <person name="Raftis E.J."/>
            <person name="Forde B.M."/>
            <person name="Claesson M.J."/>
            <person name="O'Toole P.W."/>
        </authorList>
    </citation>
    <scope>NUCLEOTIDE SEQUENCE [LARGE SCALE GENOMIC DNA]</scope>
    <source>
        <strain evidence="15 20">JCM1046</strain>
    </source>
</reference>
<dbReference type="KEGG" id="lsj:LSJ_0868"/>
<evidence type="ECO:0000256" key="8">
    <source>
        <dbReference type="ARBA" id="ARBA00022801"/>
    </source>
</evidence>
<proteinExistence type="inferred from homology"/>
<dbReference type="CDD" id="cd03892">
    <property type="entry name" value="M20_peptT"/>
    <property type="match status" value="1"/>
</dbReference>
<evidence type="ECO:0000313" key="18">
    <source>
        <dbReference type="EMBL" id="PAY50241.1"/>
    </source>
</evidence>
<dbReference type="InterPro" id="IPR002933">
    <property type="entry name" value="Peptidase_M20"/>
</dbReference>
<keyword evidence="6 11" id="KW-0645">Protease</keyword>
<dbReference type="EMBL" id="NBEY01000039">
    <property type="protein sequence ID" value="OQR25469.1"/>
    <property type="molecule type" value="Genomic_DNA"/>
</dbReference>
<dbReference type="InterPro" id="IPR001261">
    <property type="entry name" value="ArgE/DapE_CS"/>
</dbReference>
<evidence type="ECO:0000256" key="12">
    <source>
        <dbReference type="PIRSR" id="PIRSR037215-1"/>
    </source>
</evidence>
<organism evidence="15 20">
    <name type="scientific">Ligilactobacillus salivarius</name>
    <dbReference type="NCBI Taxonomy" id="1624"/>
    <lineage>
        <taxon>Bacteria</taxon>
        <taxon>Bacillati</taxon>
        <taxon>Bacillota</taxon>
        <taxon>Bacilli</taxon>
        <taxon>Lactobacillales</taxon>
        <taxon>Lactobacillaceae</taxon>
        <taxon>Ligilactobacillus</taxon>
    </lineage>
</organism>
<comment type="similarity">
    <text evidence="3 11">Belongs to the peptidase M20B family.</text>
</comment>
<dbReference type="EMBL" id="QAGV01000001">
    <property type="protein sequence ID" value="PTR98722.1"/>
    <property type="molecule type" value="Genomic_DNA"/>
</dbReference>
<dbReference type="PROSITE" id="PS00758">
    <property type="entry name" value="ARGE_DAPE_CPG2_1"/>
    <property type="match status" value="1"/>
</dbReference>
<evidence type="ECO:0000256" key="11">
    <source>
        <dbReference type="HAMAP-Rule" id="MF_00550"/>
    </source>
</evidence>
<keyword evidence="10 11" id="KW-0482">Metalloprotease</keyword>
<gene>
    <name evidence="15" type="primary">pepD</name>
    <name evidence="11 19" type="synonym">pepT</name>
    <name evidence="18" type="ORF">A8C52_03730</name>
    <name evidence="17" type="ORF">B6U37_04610</name>
    <name evidence="16" type="ORF">B6U56_04800</name>
    <name evidence="19" type="ORF">DBP89_00910</name>
    <name evidence="15" type="ORF">LSJ_0868</name>
</gene>
<evidence type="ECO:0000256" key="7">
    <source>
        <dbReference type="ARBA" id="ARBA00022723"/>
    </source>
</evidence>
<keyword evidence="4 11" id="KW-0031">Aminopeptidase</keyword>
<evidence type="ECO:0000256" key="4">
    <source>
        <dbReference type="ARBA" id="ARBA00022438"/>
    </source>
</evidence>
<keyword evidence="5 11" id="KW-0963">Cytoplasm</keyword>
<dbReference type="InterPro" id="IPR010161">
    <property type="entry name" value="Peptidase_M20B"/>
</dbReference>
<keyword evidence="9 11" id="KW-0862">Zinc</keyword>
<dbReference type="Proteomes" id="UP000244552">
    <property type="component" value="Unassembled WGS sequence"/>
</dbReference>
<dbReference type="FunFam" id="3.30.70.360:FF:000002">
    <property type="entry name" value="Peptidase T"/>
    <property type="match status" value="1"/>
</dbReference>
<keyword evidence="8 11" id="KW-0378">Hydrolase</keyword>
<dbReference type="Proteomes" id="UP000029488">
    <property type="component" value="Chromosome"/>
</dbReference>
<comment type="cofactor">
    <cofactor evidence="11 13">
        <name>Zn(2+)</name>
        <dbReference type="ChEBI" id="CHEBI:29105"/>
    </cofactor>
    <text evidence="11 13">Binds 2 Zn(2+) ions per subunit.</text>
</comment>
<feature type="binding site" evidence="11 13">
    <location>
        <position position="204"/>
    </location>
    <ligand>
        <name>Zn(2+)</name>
        <dbReference type="ChEBI" id="CHEBI:29105"/>
        <label>1</label>
    </ligand>
</feature>
<dbReference type="EMBL" id="CP007646">
    <property type="protein sequence ID" value="AIR10549.1"/>
    <property type="molecule type" value="Genomic_DNA"/>
</dbReference>
<dbReference type="Pfam" id="PF07687">
    <property type="entry name" value="M20_dimer"/>
    <property type="match status" value="1"/>
</dbReference>
<feature type="binding site" evidence="11 13">
    <location>
        <position position="147"/>
    </location>
    <ligand>
        <name>Zn(2+)</name>
        <dbReference type="ChEBI" id="CHEBI:29105"/>
        <label>2</label>
    </ligand>
</feature>
<dbReference type="Proteomes" id="UP000192575">
    <property type="component" value="Unassembled WGS sequence"/>
</dbReference>
<feature type="domain" description="Peptidase M20 dimerisation" evidence="14">
    <location>
        <begin position="213"/>
        <end position="315"/>
    </location>
</feature>
<evidence type="ECO:0000256" key="5">
    <source>
        <dbReference type="ARBA" id="ARBA00022490"/>
    </source>
</evidence>
<dbReference type="NCBIfam" id="NF009920">
    <property type="entry name" value="PRK13381.1"/>
    <property type="match status" value="1"/>
</dbReference>
<dbReference type="EMBL" id="NBEF01000017">
    <property type="protein sequence ID" value="OQQ90607.1"/>
    <property type="molecule type" value="Genomic_DNA"/>
</dbReference>
<dbReference type="InterPro" id="IPR011650">
    <property type="entry name" value="Peptidase_M20_dimer"/>
</dbReference>
<accession>A0A089QBT1</accession>
<dbReference type="PIRSF" id="PIRSF037215">
    <property type="entry name" value="Peptidase_M20B"/>
    <property type="match status" value="1"/>
</dbReference>
<dbReference type="Pfam" id="PF01546">
    <property type="entry name" value="Peptidase_M20"/>
    <property type="match status" value="1"/>
</dbReference>
<dbReference type="EMBL" id="LXZO01000011">
    <property type="protein sequence ID" value="PAY50241.1"/>
    <property type="molecule type" value="Genomic_DNA"/>
</dbReference>
<dbReference type="NCBIfam" id="TIGR01882">
    <property type="entry name" value="peptidase-T"/>
    <property type="match status" value="1"/>
</dbReference>
<comment type="subcellular location">
    <subcellularLocation>
        <location evidence="2 11">Cytoplasm</location>
    </subcellularLocation>
</comment>
<comment type="catalytic activity">
    <reaction evidence="1 11">
        <text>Release of the N-terminal residue from a tripeptide.</text>
        <dbReference type="EC" id="3.4.11.4"/>
    </reaction>
</comment>